<protein>
    <submittedName>
        <fullName evidence="2">Uncharacterized protein</fullName>
    </submittedName>
</protein>
<gene>
    <name evidence="2" type="ORF">GGP83_003359</name>
</gene>
<proteinExistence type="predicted"/>
<dbReference type="EMBL" id="JANUBB010000025">
    <property type="protein sequence ID" value="MCS3953384.1"/>
    <property type="molecule type" value="Genomic_DNA"/>
</dbReference>
<organism evidence="2 3">
    <name type="scientific">Salinibacter ruber</name>
    <dbReference type="NCBI Taxonomy" id="146919"/>
    <lineage>
        <taxon>Bacteria</taxon>
        <taxon>Pseudomonadati</taxon>
        <taxon>Rhodothermota</taxon>
        <taxon>Rhodothermia</taxon>
        <taxon>Rhodothermales</taxon>
        <taxon>Salinibacteraceae</taxon>
        <taxon>Salinibacter</taxon>
    </lineage>
</organism>
<reference evidence="2" key="1">
    <citation type="submission" date="2022-08" db="EMBL/GenBank/DDBJ databases">
        <title>Genomic Encyclopedia of Type Strains, Phase V (KMG-V): Genome sequencing to study the core and pangenomes of soil and plant-associated prokaryotes.</title>
        <authorList>
            <person name="Whitman W."/>
        </authorList>
    </citation>
    <scope>NUCLEOTIDE SEQUENCE</scope>
    <source>
        <strain evidence="2">SP2017</strain>
    </source>
</reference>
<feature type="region of interest" description="Disordered" evidence="1">
    <location>
        <begin position="13"/>
        <end position="44"/>
    </location>
</feature>
<comment type="caution">
    <text evidence="2">The sequence shown here is derived from an EMBL/GenBank/DDBJ whole genome shotgun (WGS) entry which is preliminary data.</text>
</comment>
<dbReference type="RefSeq" id="WP_259082624.1">
    <property type="nucleotide sequence ID" value="NZ_JANTZV010000023.1"/>
</dbReference>
<evidence type="ECO:0000313" key="3">
    <source>
        <dbReference type="Proteomes" id="UP001155010"/>
    </source>
</evidence>
<evidence type="ECO:0000313" key="2">
    <source>
        <dbReference type="EMBL" id="MCS3953384.1"/>
    </source>
</evidence>
<sequence length="322" mass="36226">MIFYSPSSFFEKPLEEQIEERNYDDLTESDTEPAKKHEEELGPGVSHALLATGSGEELKAVAYALQKFNSLHPYQIGTGSSSSADKPQKAILFGEIEPGVPMVAALQANYLYQQSDKGPPSSTDLFLCGLHCSGEWGLKPVNRYLIEFDFHSKYGSRRQTLKDRDKDRGEAIRGVQTGHVEKKEGYTDDWDKVWRKETNEHVKAFTQNASREIKERASEMASEGAFTRGALSELPIIPRFENVDRVEFRSDARAHCFESYSSITPENAGLDVFIRVTRYGINVEEVQPNLEDVKNAFFDELRGPIDLPSQLDTSEDDGEDNA</sequence>
<accession>A0A9X2UBP9</accession>
<feature type="compositionally biased region" description="Basic and acidic residues" evidence="1">
    <location>
        <begin position="13"/>
        <end position="24"/>
    </location>
</feature>
<dbReference type="AlphaFoldDB" id="A0A9X2UBP9"/>
<name>A0A9X2UBP9_9BACT</name>
<evidence type="ECO:0000256" key="1">
    <source>
        <dbReference type="SAM" id="MobiDB-lite"/>
    </source>
</evidence>
<dbReference type="Proteomes" id="UP001155010">
    <property type="component" value="Unassembled WGS sequence"/>
</dbReference>